<comment type="caution">
    <text evidence="2">The sequence shown here is derived from an EMBL/GenBank/DDBJ whole genome shotgun (WGS) entry which is preliminary data.</text>
</comment>
<evidence type="ECO:0000313" key="3">
    <source>
        <dbReference type="Proteomes" id="UP000324326"/>
    </source>
</evidence>
<dbReference type="Pfam" id="PF13471">
    <property type="entry name" value="Transglut_core3"/>
    <property type="match status" value="1"/>
</dbReference>
<dbReference type="InterPro" id="IPR032708">
    <property type="entry name" value="McjB_C"/>
</dbReference>
<accession>A0A5M8RTF4</accession>
<evidence type="ECO:0000313" key="2">
    <source>
        <dbReference type="EMBL" id="KAA6451111.1"/>
    </source>
</evidence>
<feature type="domain" description="Microcin J25-processing protein McjB C-terminal" evidence="1">
    <location>
        <begin position="24"/>
        <end position="126"/>
    </location>
</feature>
<evidence type="ECO:0000259" key="1">
    <source>
        <dbReference type="Pfam" id="PF13471"/>
    </source>
</evidence>
<protein>
    <submittedName>
        <fullName evidence="2">Lasso peptide biosynthesis B2 protein</fullName>
    </submittedName>
</protein>
<gene>
    <name evidence="2" type="ORF">DX927_09850</name>
</gene>
<dbReference type="NCBIfam" id="NF033537">
    <property type="entry name" value="lasso_biosyn_B2"/>
    <property type="match status" value="1"/>
</dbReference>
<dbReference type="Proteomes" id="UP000324326">
    <property type="component" value="Unassembled WGS sequence"/>
</dbReference>
<organism evidence="2 3">
    <name type="scientific">Bacillus swezeyi</name>
    <dbReference type="NCBI Taxonomy" id="1925020"/>
    <lineage>
        <taxon>Bacteria</taxon>
        <taxon>Bacillati</taxon>
        <taxon>Bacillota</taxon>
        <taxon>Bacilli</taxon>
        <taxon>Bacillales</taxon>
        <taxon>Bacillaceae</taxon>
        <taxon>Bacillus</taxon>
    </lineage>
</organism>
<reference evidence="2 3" key="1">
    <citation type="submission" date="2018-08" db="EMBL/GenBank/DDBJ databases">
        <title>Bacillus phenotypic plasticity.</title>
        <authorList>
            <person name="Hurtado E."/>
        </authorList>
    </citation>
    <scope>NUCLEOTIDE SEQUENCE [LARGE SCALE GENOMIC DNA]</scope>
    <source>
        <strain evidence="2 3">427</strain>
    </source>
</reference>
<dbReference type="EMBL" id="QSND01000002">
    <property type="protein sequence ID" value="KAA6451111.1"/>
    <property type="molecule type" value="Genomic_DNA"/>
</dbReference>
<proteinExistence type="predicted"/>
<dbReference type="RefSeq" id="WP_148956979.1">
    <property type="nucleotide sequence ID" value="NZ_QSND01000002.1"/>
</dbReference>
<sequence>MDKKALEKKHEYFTAVHAFVRMMLLNHEFEEAYEKIAVHMFPLYASAKQRNAARLNTHDLQEHGKQLYLLDEADHLVTSCVSVALTIQSILFSNGCNADLLIGVKKIDDKLFSHAWVQLENGDSIDPNNKNKDLSILQTYNMTDYAERWVLSLI</sequence>
<name>A0A5M8RTF4_9BACI</name>
<dbReference type="AlphaFoldDB" id="A0A5M8RTF4"/>
<dbReference type="STRING" id="1925020.BTA30_03880"/>
<dbReference type="InterPro" id="IPR053521">
    <property type="entry name" value="McjB-like"/>
</dbReference>